<reference evidence="1 2" key="1">
    <citation type="submission" date="2018-02" db="EMBL/GenBank/DDBJ databases">
        <title>Genome sequences of Apibacter spp., gut symbionts of Asian honey bees.</title>
        <authorList>
            <person name="Kwong W.K."/>
            <person name="Steele M.I."/>
            <person name="Moran N.A."/>
        </authorList>
    </citation>
    <scope>NUCLEOTIDE SEQUENCE [LARGE SCALE GENOMIC DNA]</scope>
    <source>
        <strain evidence="2">wkB301</strain>
    </source>
</reference>
<keyword evidence="2" id="KW-1185">Reference proteome</keyword>
<dbReference type="EMBL" id="PSZM01000007">
    <property type="protein sequence ID" value="PQL94641.1"/>
    <property type="molecule type" value="Genomic_DNA"/>
</dbReference>
<comment type="caution">
    <text evidence="1">The sequence shown here is derived from an EMBL/GenBank/DDBJ whole genome shotgun (WGS) entry which is preliminary data.</text>
</comment>
<protein>
    <submittedName>
        <fullName evidence="1">Uncharacterized protein</fullName>
    </submittedName>
</protein>
<sequence length="213" mass="25326">MRLFKLISILVVLFCYNCDKNKRKDDFIKERIKATSLSYQEYIEKTNIPKSFYSHFPMTIKKLPIKLYSNDDLSRDFIYVMLFEYEIDKKTMDSLSAVIKNGNIVKYSDKDLKTLVINKQNLEKKYINFVPYFETHSYDYLENVVSTKDVYSDRTKTGLSENFDIYIFNTKSKDILSDIQTLRSILKQDVKGYSRGICINTKKSILIYWFLAW</sequence>
<name>A0A2S8AFK8_9FLAO</name>
<evidence type="ECO:0000313" key="1">
    <source>
        <dbReference type="EMBL" id="PQL94641.1"/>
    </source>
</evidence>
<proteinExistence type="predicted"/>
<accession>A0A2S8AFK8</accession>
<dbReference type="AlphaFoldDB" id="A0A2S8AFK8"/>
<dbReference type="OrthoDB" id="977000at2"/>
<gene>
    <name evidence="1" type="ORF">C4S77_02890</name>
</gene>
<dbReference type="RefSeq" id="WP_105245962.1">
    <property type="nucleotide sequence ID" value="NZ_PSZM01000007.1"/>
</dbReference>
<dbReference type="Proteomes" id="UP000238042">
    <property type="component" value="Unassembled WGS sequence"/>
</dbReference>
<evidence type="ECO:0000313" key="2">
    <source>
        <dbReference type="Proteomes" id="UP000238042"/>
    </source>
</evidence>
<organism evidence="1 2">
    <name type="scientific">Apibacter adventoris</name>
    <dbReference type="NCBI Taxonomy" id="1679466"/>
    <lineage>
        <taxon>Bacteria</taxon>
        <taxon>Pseudomonadati</taxon>
        <taxon>Bacteroidota</taxon>
        <taxon>Flavobacteriia</taxon>
        <taxon>Flavobacteriales</taxon>
        <taxon>Weeksellaceae</taxon>
        <taxon>Apibacter</taxon>
    </lineage>
</organism>